<evidence type="ECO:0000256" key="3">
    <source>
        <dbReference type="ARBA" id="ARBA00022989"/>
    </source>
</evidence>
<feature type="compositionally biased region" description="Low complexity" evidence="5">
    <location>
        <begin position="62"/>
        <end position="71"/>
    </location>
</feature>
<accession>A0AAD9D9S2</accession>
<feature type="transmembrane region" description="Helical" evidence="6">
    <location>
        <begin position="443"/>
        <end position="463"/>
    </location>
</feature>
<feature type="transmembrane region" description="Helical" evidence="6">
    <location>
        <begin position="655"/>
        <end position="676"/>
    </location>
</feature>
<feature type="compositionally biased region" description="Basic and acidic residues" evidence="5">
    <location>
        <begin position="47"/>
        <end position="57"/>
    </location>
</feature>
<evidence type="ECO:0000259" key="7">
    <source>
        <dbReference type="Pfam" id="PF06813"/>
    </source>
</evidence>
<keyword evidence="4 6" id="KW-0472">Membrane</keyword>
<dbReference type="InterPro" id="IPR010658">
    <property type="entry name" value="Nodulin-like"/>
</dbReference>
<feature type="compositionally biased region" description="Acidic residues" evidence="5">
    <location>
        <begin position="485"/>
        <end position="508"/>
    </location>
</feature>
<evidence type="ECO:0000256" key="4">
    <source>
        <dbReference type="ARBA" id="ARBA00023136"/>
    </source>
</evidence>
<dbReference type="AlphaFoldDB" id="A0AAD9D9S2"/>
<feature type="region of interest" description="Disordered" evidence="5">
    <location>
        <begin position="47"/>
        <end position="92"/>
    </location>
</feature>
<dbReference type="PANTHER" id="PTHR21576">
    <property type="entry name" value="UNCHARACTERIZED NODULIN-LIKE PROTEIN"/>
    <property type="match status" value="1"/>
</dbReference>
<dbReference type="SUPFAM" id="SSF103473">
    <property type="entry name" value="MFS general substrate transporter"/>
    <property type="match status" value="2"/>
</dbReference>
<dbReference type="Gene3D" id="1.20.1250.20">
    <property type="entry name" value="MFS general substrate transporter like domains"/>
    <property type="match status" value="2"/>
</dbReference>
<dbReference type="Pfam" id="PF06813">
    <property type="entry name" value="Nodulin-like"/>
    <property type="match status" value="1"/>
</dbReference>
<reference evidence="8" key="1">
    <citation type="submission" date="2023-06" db="EMBL/GenBank/DDBJ databases">
        <title>Survivors Of The Sea: Transcriptome response of Skeletonema marinoi to long-term dormancy.</title>
        <authorList>
            <person name="Pinder M.I.M."/>
            <person name="Kourtchenko O."/>
            <person name="Robertson E.K."/>
            <person name="Larsson T."/>
            <person name="Maumus F."/>
            <person name="Osuna-Cruz C.M."/>
            <person name="Vancaester E."/>
            <person name="Stenow R."/>
            <person name="Vandepoele K."/>
            <person name="Ploug H."/>
            <person name="Bruchert V."/>
            <person name="Godhe A."/>
            <person name="Topel M."/>
        </authorList>
    </citation>
    <scope>NUCLEOTIDE SEQUENCE</scope>
    <source>
        <strain evidence="8">R05AC</strain>
    </source>
</reference>
<sequence length="771" mass="83282">MVLQKLESSRNLDFDELSVASSYEDPNENNNNNQNQHQLSSLNIDDRESLPSEHSDDYDTTNNNNFGSNNSPLHINNDHPAAEQSTQQQASPKQTNLPLLSACYLAALTTGATTYAFSFYSNALKSSLHLSQNQLDTLSSAIFCAGILSWMPGMVVDSFGARFAITVGGIGNSFHLTCYWMIVTERWKISNMNVLMFLLCVLGVLIFVGCALVTGSVFKVIVESCGKGTKGKAVGCAKGYVGVGSGVYVCLFSALFGSSGSGGAAGGPAAALMTTMMMPLPFISSSSSSWSTFVASDVPQNPELNSLNFLIMAAVLSFLAAVLPALCLLPKQTSRASPFKNRRDGTRSVHFRVIYAGLILLGVWVIGTSLVEIEEEKIDSRHGGDSSSVTPDSSITNKTTAIDWVEDFSFANGGEMSSSATTTLLNFAKRHLSSQSSSPEHHWGAAFLLLMLWWGPALSLLVIPPRKEEGADEGMISERNTQDFSYDDDDGSDDNNEDDEELEETFLQDDDIPVERSRRYRKSPEREDKIEPERNYTMLEMLRTSSAWLMVWTCVILVGGGTVMTNNIGQMTEALGFDSDLTPASLALFSAAQAASRVITGAVSEAALSWKLPWFCGYLSSGGKGLARPAFLVVASVVSAAAHFSLAIATTEEGFALGVTLSGIAFGMVWPLMVLITGEVFGTLHVGANYMFFDGFSSAAGTLLLSKFVAQTVYDDHIDESHGDSVDEGSNRCFGTECFQLSHFIVSILSLTCIISSVGLIWTTKDVYRRS</sequence>
<evidence type="ECO:0000256" key="6">
    <source>
        <dbReference type="SAM" id="Phobius"/>
    </source>
</evidence>
<feature type="transmembrane region" description="Helical" evidence="6">
    <location>
        <begin position="349"/>
        <end position="367"/>
    </location>
</feature>
<feature type="region of interest" description="Disordered" evidence="5">
    <location>
        <begin position="469"/>
        <end position="508"/>
    </location>
</feature>
<gene>
    <name evidence="8" type="ORF">QTG54_011292</name>
</gene>
<feature type="transmembrane region" description="Helical" evidence="6">
    <location>
        <begin position="547"/>
        <end position="564"/>
    </location>
</feature>
<dbReference type="Proteomes" id="UP001224775">
    <property type="component" value="Unassembled WGS sequence"/>
</dbReference>
<evidence type="ECO:0000256" key="1">
    <source>
        <dbReference type="ARBA" id="ARBA00004141"/>
    </source>
</evidence>
<comment type="caution">
    <text evidence="8">The sequence shown here is derived from an EMBL/GenBank/DDBJ whole genome shotgun (WGS) entry which is preliminary data.</text>
</comment>
<dbReference type="GO" id="GO:0016020">
    <property type="term" value="C:membrane"/>
    <property type="evidence" value="ECO:0007669"/>
    <property type="project" value="UniProtKB-SubCell"/>
</dbReference>
<keyword evidence="9" id="KW-1185">Reference proteome</keyword>
<feature type="domain" description="Nodulin-like" evidence="7">
    <location>
        <begin position="102"/>
        <end position="259"/>
    </location>
</feature>
<feature type="transmembrane region" description="Helical" evidence="6">
    <location>
        <begin position="239"/>
        <end position="258"/>
    </location>
</feature>
<name>A0AAD9D9S2_9STRA</name>
<protein>
    <submittedName>
        <fullName evidence="8">MFS transporter</fullName>
    </submittedName>
</protein>
<keyword evidence="3 6" id="KW-1133">Transmembrane helix</keyword>
<keyword evidence="2 6" id="KW-0812">Transmembrane</keyword>
<dbReference type="PANTHER" id="PTHR21576:SF158">
    <property type="entry name" value="RIBOSOMAL RNA-PROCESSING PROTEIN 12-LIKE CONSERVED DOMAIN-CONTAINING PROTEIN"/>
    <property type="match status" value="1"/>
</dbReference>
<evidence type="ECO:0000256" key="5">
    <source>
        <dbReference type="SAM" id="MobiDB-lite"/>
    </source>
</evidence>
<dbReference type="EMBL" id="JATAAI010000022">
    <property type="protein sequence ID" value="KAK1737998.1"/>
    <property type="molecule type" value="Genomic_DNA"/>
</dbReference>
<feature type="transmembrane region" description="Helical" evidence="6">
    <location>
        <begin position="194"/>
        <end position="218"/>
    </location>
</feature>
<feature type="transmembrane region" description="Helical" evidence="6">
    <location>
        <begin position="163"/>
        <end position="182"/>
    </location>
</feature>
<feature type="transmembrane region" description="Helical" evidence="6">
    <location>
        <begin position="97"/>
        <end position="117"/>
    </location>
</feature>
<feature type="transmembrane region" description="Helical" evidence="6">
    <location>
        <begin position="629"/>
        <end position="649"/>
    </location>
</feature>
<evidence type="ECO:0000313" key="9">
    <source>
        <dbReference type="Proteomes" id="UP001224775"/>
    </source>
</evidence>
<proteinExistence type="predicted"/>
<comment type="subcellular location">
    <subcellularLocation>
        <location evidence="1">Membrane</location>
        <topology evidence="1">Multi-pass membrane protein</topology>
    </subcellularLocation>
</comment>
<evidence type="ECO:0000313" key="8">
    <source>
        <dbReference type="EMBL" id="KAK1737998.1"/>
    </source>
</evidence>
<organism evidence="8 9">
    <name type="scientific">Skeletonema marinoi</name>
    <dbReference type="NCBI Taxonomy" id="267567"/>
    <lineage>
        <taxon>Eukaryota</taxon>
        <taxon>Sar</taxon>
        <taxon>Stramenopiles</taxon>
        <taxon>Ochrophyta</taxon>
        <taxon>Bacillariophyta</taxon>
        <taxon>Coscinodiscophyceae</taxon>
        <taxon>Thalassiosirophycidae</taxon>
        <taxon>Thalassiosirales</taxon>
        <taxon>Skeletonemataceae</taxon>
        <taxon>Skeletonema</taxon>
        <taxon>Skeletonema marinoi-dohrnii complex</taxon>
    </lineage>
</organism>
<feature type="transmembrane region" description="Helical" evidence="6">
    <location>
        <begin position="744"/>
        <end position="763"/>
    </location>
</feature>
<evidence type="ECO:0000256" key="2">
    <source>
        <dbReference type="ARBA" id="ARBA00022692"/>
    </source>
</evidence>
<dbReference type="InterPro" id="IPR036259">
    <property type="entry name" value="MFS_trans_sf"/>
</dbReference>
<feature type="transmembrane region" description="Helical" evidence="6">
    <location>
        <begin position="309"/>
        <end position="329"/>
    </location>
</feature>
<feature type="compositionally biased region" description="Polar residues" evidence="5">
    <location>
        <begin position="83"/>
        <end position="92"/>
    </location>
</feature>